<keyword evidence="5" id="KW-1185">Reference proteome</keyword>
<dbReference type="RefSeq" id="WP_329414368.1">
    <property type="nucleotide sequence ID" value="NZ_CP109441.1"/>
</dbReference>
<reference evidence="4" key="1">
    <citation type="submission" date="2022-10" db="EMBL/GenBank/DDBJ databases">
        <title>The complete genomes of actinobacterial strains from the NBC collection.</title>
        <authorList>
            <person name="Joergensen T.S."/>
            <person name="Alvarez Arevalo M."/>
            <person name="Sterndorff E.B."/>
            <person name="Faurdal D."/>
            <person name="Vuksanovic O."/>
            <person name="Mourched A.-S."/>
            <person name="Charusanti P."/>
            <person name="Shaw S."/>
            <person name="Blin K."/>
            <person name="Weber T."/>
        </authorList>
    </citation>
    <scope>NUCLEOTIDE SEQUENCE</scope>
    <source>
        <strain evidence="4">NBC_01482</strain>
    </source>
</reference>
<dbReference type="EMBL" id="CP109441">
    <property type="protein sequence ID" value="WUV49770.1"/>
    <property type="molecule type" value="Genomic_DNA"/>
</dbReference>
<feature type="transmembrane region" description="Helical" evidence="2">
    <location>
        <begin position="68"/>
        <end position="90"/>
    </location>
</feature>
<dbReference type="SUPFAM" id="SSF103481">
    <property type="entry name" value="Multidrug resistance efflux transporter EmrE"/>
    <property type="match status" value="2"/>
</dbReference>
<protein>
    <submittedName>
        <fullName evidence="4">EamA family transporter</fullName>
    </submittedName>
</protein>
<feature type="transmembrane region" description="Helical" evidence="2">
    <location>
        <begin position="12"/>
        <end position="31"/>
    </location>
</feature>
<sequence>MKVQPRAARAVPAPILILAAMVSIQLGAGLAKYLFEIIGASTAASVRLAFAGAIALLLWRPSLHVDRAALPGIIGLGVAVAGMNLCFYAAIERIPLGMAVTLDFLGPLTVAVIASRRPRDLVWTVVAGLGVLLFDPLVLTTLGVVAVLSSLVPHAIELEALRRISAAIFGVLMSLEPAVAAAAGLLLLSEDLALVQCAGIGLVIIASAGAAGAGSTKTPEPQRNLEPVPI</sequence>
<feature type="transmembrane region" description="Helical" evidence="2">
    <location>
        <begin position="96"/>
        <end position="114"/>
    </location>
</feature>
<keyword evidence="2" id="KW-0472">Membrane</keyword>
<evidence type="ECO:0000256" key="2">
    <source>
        <dbReference type="SAM" id="Phobius"/>
    </source>
</evidence>
<feature type="transmembrane region" description="Helical" evidence="2">
    <location>
        <begin position="121"/>
        <end position="152"/>
    </location>
</feature>
<accession>A0ABZ1Z2H6</accession>
<dbReference type="Proteomes" id="UP001432062">
    <property type="component" value="Chromosome"/>
</dbReference>
<gene>
    <name evidence="4" type="ORF">OG563_17150</name>
</gene>
<feature type="transmembrane region" description="Helical" evidence="2">
    <location>
        <begin position="193"/>
        <end position="213"/>
    </location>
</feature>
<evidence type="ECO:0000256" key="1">
    <source>
        <dbReference type="ARBA" id="ARBA00007362"/>
    </source>
</evidence>
<comment type="similarity">
    <text evidence="1">Belongs to the EamA transporter family.</text>
</comment>
<evidence type="ECO:0000313" key="4">
    <source>
        <dbReference type="EMBL" id="WUV49770.1"/>
    </source>
</evidence>
<evidence type="ECO:0000259" key="3">
    <source>
        <dbReference type="Pfam" id="PF00892"/>
    </source>
</evidence>
<keyword evidence="2" id="KW-1133">Transmembrane helix</keyword>
<evidence type="ECO:0000313" key="5">
    <source>
        <dbReference type="Proteomes" id="UP001432062"/>
    </source>
</evidence>
<name>A0ABZ1Z2H6_9NOCA</name>
<feature type="domain" description="EamA" evidence="3">
    <location>
        <begin position="138"/>
        <end position="208"/>
    </location>
</feature>
<proteinExistence type="inferred from homology"/>
<feature type="transmembrane region" description="Helical" evidence="2">
    <location>
        <begin position="37"/>
        <end position="59"/>
    </location>
</feature>
<dbReference type="Pfam" id="PF00892">
    <property type="entry name" value="EamA"/>
    <property type="match status" value="1"/>
</dbReference>
<dbReference type="InterPro" id="IPR000620">
    <property type="entry name" value="EamA_dom"/>
</dbReference>
<feature type="transmembrane region" description="Helical" evidence="2">
    <location>
        <begin position="164"/>
        <end position="188"/>
    </location>
</feature>
<keyword evidence="2" id="KW-0812">Transmembrane</keyword>
<dbReference type="InterPro" id="IPR037185">
    <property type="entry name" value="EmrE-like"/>
</dbReference>
<organism evidence="4 5">
    <name type="scientific">Nocardia vinacea</name>
    <dbReference type="NCBI Taxonomy" id="96468"/>
    <lineage>
        <taxon>Bacteria</taxon>
        <taxon>Bacillati</taxon>
        <taxon>Actinomycetota</taxon>
        <taxon>Actinomycetes</taxon>
        <taxon>Mycobacteriales</taxon>
        <taxon>Nocardiaceae</taxon>
        <taxon>Nocardia</taxon>
    </lineage>
</organism>